<name>A0A3P8C6I6_9TREM</name>
<accession>A0A3P8C6I6</accession>
<dbReference type="Proteomes" id="UP000269396">
    <property type="component" value="Unassembled WGS sequence"/>
</dbReference>
<dbReference type="EMBL" id="UZAL01001968">
    <property type="protein sequence ID" value="VDO80455.1"/>
    <property type="molecule type" value="Genomic_DNA"/>
</dbReference>
<sequence length="46" mass="5327">MSKPKGNFSAQNHIFSIDTTYRYNNELIFKLHLFIKSIGKCTCCTI</sequence>
<organism evidence="1 2">
    <name type="scientific">Schistosoma mattheei</name>
    <dbReference type="NCBI Taxonomy" id="31246"/>
    <lineage>
        <taxon>Eukaryota</taxon>
        <taxon>Metazoa</taxon>
        <taxon>Spiralia</taxon>
        <taxon>Lophotrochozoa</taxon>
        <taxon>Platyhelminthes</taxon>
        <taxon>Trematoda</taxon>
        <taxon>Digenea</taxon>
        <taxon>Strigeidida</taxon>
        <taxon>Schistosomatoidea</taxon>
        <taxon>Schistosomatidae</taxon>
        <taxon>Schistosoma</taxon>
    </lineage>
</organism>
<gene>
    <name evidence="1" type="ORF">SMTD_LOCUS1684</name>
</gene>
<reference evidence="1 2" key="1">
    <citation type="submission" date="2018-11" db="EMBL/GenBank/DDBJ databases">
        <authorList>
            <consortium name="Pathogen Informatics"/>
        </authorList>
    </citation>
    <scope>NUCLEOTIDE SEQUENCE [LARGE SCALE GENOMIC DNA]</scope>
    <source>
        <strain>Denwood</strain>
        <strain evidence="2">Zambia</strain>
    </source>
</reference>
<evidence type="ECO:0000313" key="2">
    <source>
        <dbReference type="Proteomes" id="UP000269396"/>
    </source>
</evidence>
<dbReference type="AlphaFoldDB" id="A0A3P8C6I6"/>
<proteinExistence type="predicted"/>
<keyword evidence="2" id="KW-1185">Reference proteome</keyword>
<evidence type="ECO:0000313" key="1">
    <source>
        <dbReference type="EMBL" id="VDO80455.1"/>
    </source>
</evidence>
<protein>
    <submittedName>
        <fullName evidence="1">Uncharacterized protein</fullName>
    </submittedName>
</protein>